<comment type="caution">
    <text evidence="1">The sequence shown here is derived from an EMBL/GenBank/DDBJ whole genome shotgun (WGS) entry which is preliminary data.</text>
</comment>
<dbReference type="EMBL" id="JBDNCH010000002">
    <property type="protein sequence ID" value="MEN9060849.1"/>
    <property type="molecule type" value="Genomic_DNA"/>
</dbReference>
<dbReference type="Proteomes" id="UP001428774">
    <property type="component" value="Unassembled WGS sequence"/>
</dbReference>
<protein>
    <submittedName>
        <fullName evidence="1">Uncharacterized protein</fullName>
    </submittedName>
</protein>
<dbReference type="AlphaFoldDB" id="A0AAW9S7S3"/>
<accession>A0AAW9S7S3</accession>
<name>A0AAW9S7S3_9RHOB</name>
<proteinExistence type="predicted"/>
<keyword evidence="2" id="KW-1185">Reference proteome</keyword>
<sequence>MAAVINRPGSSPATSSCEIEVLVMAPTITSGMLGGTMGPTVAEAAVTAAAKPGS</sequence>
<gene>
    <name evidence="1" type="ORF">ABFB10_07145</name>
</gene>
<reference evidence="1 2" key="1">
    <citation type="submission" date="2024-05" db="EMBL/GenBank/DDBJ databases">
        <title>Genome sequence of Ponticoccus litoralis KCCM 90028.</title>
        <authorList>
            <person name="Kim J.M."/>
            <person name="Lee J.K."/>
            <person name="Choi B.J."/>
            <person name="Bayburt H."/>
            <person name="Baek J.H."/>
            <person name="Jeon C.O."/>
        </authorList>
    </citation>
    <scope>NUCLEOTIDE SEQUENCE [LARGE SCALE GENOMIC DNA]</scope>
    <source>
        <strain evidence="1 2">KCCM 90028</strain>
    </source>
</reference>
<organism evidence="1 2">
    <name type="scientific">Ponticoccus litoralis</name>
    <dbReference type="NCBI Taxonomy" id="422297"/>
    <lineage>
        <taxon>Bacteria</taxon>
        <taxon>Pseudomonadati</taxon>
        <taxon>Pseudomonadota</taxon>
        <taxon>Alphaproteobacteria</taxon>
        <taxon>Rhodobacterales</taxon>
        <taxon>Roseobacteraceae</taxon>
        <taxon>Ponticoccus</taxon>
    </lineage>
</organism>
<evidence type="ECO:0000313" key="1">
    <source>
        <dbReference type="EMBL" id="MEN9060849.1"/>
    </source>
</evidence>
<evidence type="ECO:0000313" key="2">
    <source>
        <dbReference type="Proteomes" id="UP001428774"/>
    </source>
</evidence>